<keyword evidence="1" id="KW-0479">Metal-binding</keyword>
<protein>
    <recommendedName>
        <fullName evidence="3">C2H2-type domain-containing protein</fullName>
    </recommendedName>
</protein>
<keyword evidence="1" id="KW-0862">Zinc</keyword>
<keyword evidence="5" id="KW-1185">Reference proteome</keyword>
<evidence type="ECO:0000313" key="4">
    <source>
        <dbReference type="EMBL" id="KAF2431602.1"/>
    </source>
</evidence>
<evidence type="ECO:0000259" key="3">
    <source>
        <dbReference type="PROSITE" id="PS50157"/>
    </source>
</evidence>
<feature type="domain" description="C2H2-type" evidence="3">
    <location>
        <begin position="88"/>
        <end position="116"/>
    </location>
</feature>
<evidence type="ECO:0000256" key="1">
    <source>
        <dbReference type="PROSITE-ProRule" id="PRU00042"/>
    </source>
</evidence>
<dbReference type="GO" id="GO:0008270">
    <property type="term" value="F:zinc ion binding"/>
    <property type="evidence" value="ECO:0007669"/>
    <property type="project" value="UniProtKB-KW"/>
</dbReference>
<organism evidence="4 5">
    <name type="scientific">Tothia fuscella</name>
    <dbReference type="NCBI Taxonomy" id="1048955"/>
    <lineage>
        <taxon>Eukaryota</taxon>
        <taxon>Fungi</taxon>
        <taxon>Dikarya</taxon>
        <taxon>Ascomycota</taxon>
        <taxon>Pezizomycotina</taxon>
        <taxon>Dothideomycetes</taxon>
        <taxon>Pleosporomycetidae</taxon>
        <taxon>Venturiales</taxon>
        <taxon>Cylindrosympodiaceae</taxon>
        <taxon>Tothia</taxon>
    </lineage>
</organism>
<dbReference type="EMBL" id="MU007031">
    <property type="protein sequence ID" value="KAF2431602.1"/>
    <property type="molecule type" value="Genomic_DNA"/>
</dbReference>
<dbReference type="PANTHER" id="PTHR21354">
    <property type="entry name" value="ZINC FINGER PROTEIN 511"/>
    <property type="match status" value="1"/>
</dbReference>
<feature type="region of interest" description="Disordered" evidence="2">
    <location>
        <begin position="1"/>
        <end position="62"/>
    </location>
</feature>
<dbReference type="InterPro" id="IPR039258">
    <property type="entry name" value="ZNF511"/>
</dbReference>
<dbReference type="Proteomes" id="UP000800235">
    <property type="component" value="Unassembled WGS sequence"/>
</dbReference>
<keyword evidence="1" id="KW-0863">Zinc-finger</keyword>
<dbReference type="PROSITE" id="PS00028">
    <property type="entry name" value="ZINC_FINGER_C2H2_1"/>
    <property type="match status" value="1"/>
</dbReference>
<dbReference type="SMART" id="SM00355">
    <property type="entry name" value="ZnF_C2H2"/>
    <property type="match status" value="2"/>
</dbReference>
<proteinExistence type="predicted"/>
<dbReference type="AlphaFoldDB" id="A0A9P4U066"/>
<dbReference type="InterPro" id="IPR013087">
    <property type="entry name" value="Znf_C2H2_type"/>
</dbReference>
<evidence type="ECO:0000313" key="5">
    <source>
        <dbReference type="Proteomes" id="UP000800235"/>
    </source>
</evidence>
<accession>A0A9P4U066</accession>
<comment type="caution">
    <text evidence="4">The sequence shown here is derived from an EMBL/GenBank/DDBJ whole genome shotgun (WGS) entry which is preliminary data.</text>
</comment>
<feature type="compositionally biased region" description="Low complexity" evidence="2">
    <location>
        <begin position="12"/>
        <end position="28"/>
    </location>
</feature>
<dbReference type="OrthoDB" id="18440at2759"/>
<name>A0A9P4U066_9PEZI</name>
<gene>
    <name evidence="4" type="ORF">EJ08DRAFT_648857</name>
</gene>
<evidence type="ECO:0000256" key="2">
    <source>
        <dbReference type="SAM" id="MobiDB-lite"/>
    </source>
</evidence>
<dbReference type="PANTHER" id="PTHR21354:SF0">
    <property type="entry name" value="ZINC FINGER PROTEIN 511"/>
    <property type="match status" value="1"/>
</dbReference>
<reference evidence="4" key="1">
    <citation type="journal article" date="2020" name="Stud. Mycol.">
        <title>101 Dothideomycetes genomes: a test case for predicting lifestyles and emergence of pathogens.</title>
        <authorList>
            <person name="Haridas S."/>
            <person name="Albert R."/>
            <person name="Binder M."/>
            <person name="Bloem J."/>
            <person name="Labutti K."/>
            <person name="Salamov A."/>
            <person name="Andreopoulos B."/>
            <person name="Baker S."/>
            <person name="Barry K."/>
            <person name="Bills G."/>
            <person name="Bluhm B."/>
            <person name="Cannon C."/>
            <person name="Castanera R."/>
            <person name="Culley D."/>
            <person name="Daum C."/>
            <person name="Ezra D."/>
            <person name="Gonzalez J."/>
            <person name="Henrissat B."/>
            <person name="Kuo A."/>
            <person name="Liang C."/>
            <person name="Lipzen A."/>
            <person name="Lutzoni F."/>
            <person name="Magnuson J."/>
            <person name="Mondo S."/>
            <person name="Nolan M."/>
            <person name="Ohm R."/>
            <person name="Pangilinan J."/>
            <person name="Park H.-J."/>
            <person name="Ramirez L."/>
            <person name="Alfaro M."/>
            <person name="Sun H."/>
            <person name="Tritt A."/>
            <person name="Yoshinaga Y."/>
            <person name="Zwiers L.-H."/>
            <person name="Turgeon B."/>
            <person name="Goodwin S."/>
            <person name="Spatafora J."/>
            <person name="Crous P."/>
            <person name="Grigoriev I."/>
        </authorList>
    </citation>
    <scope>NUCLEOTIDE SEQUENCE</scope>
    <source>
        <strain evidence="4">CBS 130266</strain>
    </source>
</reference>
<dbReference type="PROSITE" id="PS50157">
    <property type="entry name" value="ZINC_FINGER_C2H2_2"/>
    <property type="match status" value="1"/>
</dbReference>
<sequence length="260" mass="29399">MSKRTRAESHASSSDSGDTSSGVISTDGATPPPNSTDDKRPSKYAHTSRSEASHTSPAVMQCHLPPHNPLSFSSYEDYNVHYQQNHFNRCPECNRNFPSEHYLDLHIADNHNPLNEIRRERGEKTYGCFVKDCDRFCSTPAKRKRHAIDKHGFPKFYDFFIVNDGIDKRSTMLRNNWTPNRRQSTQTRSVEMVESVSMVAEPSKTNQGTAKSRQAIQHDPAVEALGASMSALRFVPRSVNLGRGMRAGFQRPLTKEDDQK</sequence>